<evidence type="ECO:0000256" key="3">
    <source>
        <dbReference type="ARBA" id="ARBA00022833"/>
    </source>
</evidence>
<feature type="compositionally biased region" description="Low complexity" evidence="5">
    <location>
        <begin position="182"/>
        <end position="226"/>
    </location>
</feature>
<dbReference type="SUPFAM" id="SSF57903">
    <property type="entry name" value="FYVE/PHD zinc finger"/>
    <property type="match status" value="1"/>
</dbReference>
<feature type="region of interest" description="Disordered" evidence="5">
    <location>
        <begin position="286"/>
        <end position="319"/>
    </location>
</feature>
<name>A0A6A4GS58_9AGAR</name>
<dbReference type="InterPro" id="IPR011011">
    <property type="entry name" value="Znf_FYVE_PHD"/>
</dbReference>
<protein>
    <recommendedName>
        <fullName evidence="6">FYVE-type domain-containing protein</fullName>
    </recommendedName>
</protein>
<dbReference type="EMBL" id="ML769766">
    <property type="protein sequence ID" value="KAE9388017.1"/>
    <property type="molecule type" value="Genomic_DNA"/>
</dbReference>
<proteinExistence type="predicted"/>
<feature type="domain" description="FYVE-type" evidence="6">
    <location>
        <begin position="73"/>
        <end position="150"/>
    </location>
</feature>
<gene>
    <name evidence="7" type="ORF">BT96DRAFT_1004593</name>
</gene>
<dbReference type="PROSITE" id="PS50178">
    <property type="entry name" value="ZF_FYVE"/>
    <property type="match status" value="1"/>
</dbReference>
<evidence type="ECO:0000256" key="5">
    <source>
        <dbReference type="SAM" id="MobiDB-lite"/>
    </source>
</evidence>
<keyword evidence="8" id="KW-1185">Reference proteome</keyword>
<feature type="compositionally biased region" description="Low complexity" evidence="5">
    <location>
        <begin position="242"/>
        <end position="263"/>
    </location>
</feature>
<dbReference type="Gene3D" id="3.30.40.10">
    <property type="entry name" value="Zinc/RING finger domain, C3HC4 (zinc finger)"/>
    <property type="match status" value="1"/>
</dbReference>
<evidence type="ECO:0000256" key="2">
    <source>
        <dbReference type="ARBA" id="ARBA00022771"/>
    </source>
</evidence>
<evidence type="ECO:0000313" key="7">
    <source>
        <dbReference type="EMBL" id="KAE9388017.1"/>
    </source>
</evidence>
<keyword evidence="1" id="KW-0479">Metal-binding</keyword>
<dbReference type="SMART" id="SM00064">
    <property type="entry name" value="FYVE"/>
    <property type="match status" value="1"/>
</dbReference>
<organism evidence="7 8">
    <name type="scientific">Gymnopus androsaceus JB14</name>
    <dbReference type="NCBI Taxonomy" id="1447944"/>
    <lineage>
        <taxon>Eukaryota</taxon>
        <taxon>Fungi</taxon>
        <taxon>Dikarya</taxon>
        <taxon>Basidiomycota</taxon>
        <taxon>Agaricomycotina</taxon>
        <taxon>Agaricomycetes</taxon>
        <taxon>Agaricomycetidae</taxon>
        <taxon>Agaricales</taxon>
        <taxon>Marasmiineae</taxon>
        <taxon>Omphalotaceae</taxon>
        <taxon>Gymnopus</taxon>
    </lineage>
</organism>
<sequence length="393" mass="42727">MSCASALSTSPSMVSISSSSTWSDSSSEEATSQTSSPVPTRATFAPTNTLQSSFPRSLWKHDSLSSTCDTFSCATAFSFPIQRRHHCRKCGGIFCSACTSRTTPLLDTRSLPFLNPPRGVSIWEWESSESQSSLVHETARVCDDCWDQLHGIGCSTPSSPRLPVPALKPLKVETRPPSRRGSMASTSTSPDASPSPRTPSDLLDALDSLSVSSLPPTRRSSIISTRASNPDLRRRATLAQAKSKSTSPSQSPTQLPTIPSPSLEDPTLLPIGELRTYPLCRSSSLCKASGGGRWVPRPEMGGEDTRVRENDATSPSLSGKPLWQVEWERELSKEKRRRENPVVRGELGFCVRVFGNATWNSNPVSSSEEDEYLIEEPKPTMGPLGRSFSLSTF</sequence>
<dbReference type="Proteomes" id="UP000799118">
    <property type="component" value="Unassembled WGS sequence"/>
</dbReference>
<keyword evidence="2 4" id="KW-0863">Zinc-finger</keyword>
<feature type="region of interest" description="Disordered" evidence="5">
    <location>
        <begin position="157"/>
        <end position="267"/>
    </location>
</feature>
<evidence type="ECO:0000259" key="6">
    <source>
        <dbReference type="PROSITE" id="PS50178"/>
    </source>
</evidence>
<dbReference type="InterPro" id="IPR000306">
    <property type="entry name" value="Znf_FYVE"/>
</dbReference>
<dbReference type="InterPro" id="IPR013083">
    <property type="entry name" value="Znf_RING/FYVE/PHD"/>
</dbReference>
<dbReference type="GO" id="GO:0008270">
    <property type="term" value="F:zinc ion binding"/>
    <property type="evidence" value="ECO:0007669"/>
    <property type="project" value="UniProtKB-KW"/>
</dbReference>
<reference evidence="7" key="1">
    <citation type="journal article" date="2019" name="Environ. Microbiol.">
        <title>Fungal ecological strategies reflected in gene transcription - a case study of two litter decomposers.</title>
        <authorList>
            <person name="Barbi F."/>
            <person name="Kohler A."/>
            <person name="Barry K."/>
            <person name="Baskaran P."/>
            <person name="Daum C."/>
            <person name="Fauchery L."/>
            <person name="Ihrmark K."/>
            <person name="Kuo A."/>
            <person name="LaButti K."/>
            <person name="Lipzen A."/>
            <person name="Morin E."/>
            <person name="Grigoriev I.V."/>
            <person name="Henrissat B."/>
            <person name="Lindahl B."/>
            <person name="Martin F."/>
        </authorList>
    </citation>
    <scope>NUCLEOTIDE SEQUENCE</scope>
    <source>
        <strain evidence="7">JB14</strain>
    </source>
</reference>
<keyword evidence="3" id="KW-0862">Zinc</keyword>
<dbReference type="InterPro" id="IPR017455">
    <property type="entry name" value="Znf_FYVE-rel"/>
</dbReference>
<evidence type="ECO:0000313" key="8">
    <source>
        <dbReference type="Proteomes" id="UP000799118"/>
    </source>
</evidence>
<evidence type="ECO:0000256" key="1">
    <source>
        <dbReference type="ARBA" id="ARBA00022723"/>
    </source>
</evidence>
<accession>A0A6A4GS58</accession>
<feature type="region of interest" description="Disordered" evidence="5">
    <location>
        <begin position="1"/>
        <end position="48"/>
    </location>
</feature>
<dbReference type="OrthoDB" id="660555at2759"/>
<feature type="compositionally biased region" description="Low complexity" evidence="5">
    <location>
        <begin position="8"/>
        <end position="36"/>
    </location>
</feature>
<dbReference type="Pfam" id="PF01363">
    <property type="entry name" value="FYVE"/>
    <property type="match status" value="1"/>
</dbReference>
<evidence type="ECO:0000256" key="4">
    <source>
        <dbReference type="PROSITE-ProRule" id="PRU00091"/>
    </source>
</evidence>
<dbReference type="AlphaFoldDB" id="A0A6A4GS58"/>